<keyword evidence="3" id="KW-1185">Reference proteome</keyword>
<feature type="compositionally biased region" description="Polar residues" evidence="1">
    <location>
        <begin position="110"/>
        <end position="124"/>
    </location>
</feature>
<reference evidence="2" key="3">
    <citation type="submission" date="2023-05" db="EMBL/GenBank/DDBJ databases">
        <authorList>
            <person name="Smith C.H."/>
        </authorList>
    </citation>
    <scope>NUCLEOTIDE SEQUENCE</scope>
    <source>
        <strain evidence="2">CHS0354</strain>
        <tissue evidence="2">Mantle</tissue>
    </source>
</reference>
<accession>A0AAE0VT94</accession>
<evidence type="ECO:0000313" key="2">
    <source>
        <dbReference type="EMBL" id="KAK3589798.1"/>
    </source>
</evidence>
<evidence type="ECO:0000256" key="1">
    <source>
        <dbReference type="SAM" id="MobiDB-lite"/>
    </source>
</evidence>
<comment type="caution">
    <text evidence="2">The sequence shown here is derived from an EMBL/GenBank/DDBJ whole genome shotgun (WGS) entry which is preliminary data.</text>
</comment>
<name>A0AAE0VT94_9BIVA</name>
<organism evidence="2 3">
    <name type="scientific">Potamilus streckersoni</name>
    <dbReference type="NCBI Taxonomy" id="2493646"/>
    <lineage>
        <taxon>Eukaryota</taxon>
        <taxon>Metazoa</taxon>
        <taxon>Spiralia</taxon>
        <taxon>Lophotrochozoa</taxon>
        <taxon>Mollusca</taxon>
        <taxon>Bivalvia</taxon>
        <taxon>Autobranchia</taxon>
        <taxon>Heteroconchia</taxon>
        <taxon>Palaeoheterodonta</taxon>
        <taxon>Unionida</taxon>
        <taxon>Unionoidea</taxon>
        <taxon>Unionidae</taxon>
        <taxon>Ambleminae</taxon>
        <taxon>Lampsilini</taxon>
        <taxon>Potamilus</taxon>
    </lineage>
</organism>
<feature type="compositionally biased region" description="Basic and acidic residues" evidence="1">
    <location>
        <begin position="87"/>
        <end position="109"/>
    </location>
</feature>
<dbReference type="Proteomes" id="UP001195483">
    <property type="component" value="Unassembled WGS sequence"/>
</dbReference>
<feature type="compositionally biased region" description="Basic and acidic residues" evidence="1">
    <location>
        <begin position="50"/>
        <end position="68"/>
    </location>
</feature>
<feature type="compositionally biased region" description="Basic and acidic residues" evidence="1">
    <location>
        <begin position="128"/>
        <end position="141"/>
    </location>
</feature>
<dbReference type="AlphaFoldDB" id="A0AAE0VT94"/>
<dbReference type="EMBL" id="JAEAOA010000985">
    <property type="protein sequence ID" value="KAK3589798.1"/>
    <property type="molecule type" value="Genomic_DNA"/>
</dbReference>
<feature type="region of interest" description="Disordered" evidence="1">
    <location>
        <begin position="50"/>
        <end position="141"/>
    </location>
</feature>
<gene>
    <name evidence="2" type="ORF">CHS0354_015801</name>
</gene>
<sequence>MKLTENSNKMATDLPFSLKREKTLMPQDFLHKPKFMTAENAAYITEDVERKSEYMEENNEEHVTEEVNRSMTSGTEISENEDLMLNKTEDLKEHNEDFKEEDQQPDRKNNTTPTDFSPDSQSVNAIDDDSRSTDDKMRNRGEYDRYTTYTEQGPNPLLELKSMSQHVPIDDSIENLFDNQASNIITPKDLNFHDLMEPLERLASPHHVILERKYPVLPSIGQKVPTIDGSDSQSFRSSTLNQLDYTRDKIEQDADFFADYRLNTSIVKVTPRQNPLPPIKSSNTSSPR</sequence>
<reference evidence="2" key="2">
    <citation type="journal article" date="2021" name="Genome Biol. Evol.">
        <title>Developing a high-quality reference genome for a parasitic bivalve with doubly uniparental inheritance (Bivalvia: Unionida).</title>
        <authorList>
            <person name="Smith C.H."/>
        </authorList>
    </citation>
    <scope>NUCLEOTIDE SEQUENCE</scope>
    <source>
        <strain evidence="2">CHS0354</strain>
        <tissue evidence="2">Mantle</tissue>
    </source>
</reference>
<proteinExistence type="predicted"/>
<reference evidence="2" key="1">
    <citation type="journal article" date="2021" name="Genome Biol. Evol.">
        <title>A High-Quality Reference Genome for a Parasitic Bivalve with Doubly Uniparental Inheritance (Bivalvia: Unionida).</title>
        <authorList>
            <person name="Smith C.H."/>
        </authorList>
    </citation>
    <scope>NUCLEOTIDE SEQUENCE</scope>
    <source>
        <strain evidence="2">CHS0354</strain>
    </source>
</reference>
<protein>
    <submittedName>
        <fullName evidence="2">Uncharacterized protein</fullName>
    </submittedName>
</protein>
<evidence type="ECO:0000313" key="3">
    <source>
        <dbReference type="Proteomes" id="UP001195483"/>
    </source>
</evidence>
<feature type="region of interest" description="Disordered" evidence="1">
    <location>
        <begin position="269"/>
        <end position="288"/>
    </location>
</feature>